<accession>A0A160DGB4</accession>
<organism evidence="1 2">
    <name type="scientific">Gordonia phage Soups</name>
    <dbReference type="NCBI Taxonomy" id="1838079"/>
    <lineage>
        <taxon>Viruses</taxon>
        <taxon>Duplodnaviria</taxon>
        <taxon>Heunggongvirae</taxon>
        <taxon>Uroviricota</taxon>
        <taxon>Caudoviricetes</taxon>
        <taxon>Soupsvirus</taxon>
        <taxon>Soupsvirus soups</taxon>
    </lineage>
</organism>
<keyword evidence="1" id="KW-0378">Hydrolase</keyword>
<reference evidence="1 2" key="1">
    <citation type="submission" date="2016-03" db="EMBL/GenBank/DDBJ databases">
        <authorList>
            <person name="Montgomery M.T."/>
            <person name="Guerrero C.A."/>
            <person name="Mavrich T.N."/>
            <person name="Pope W.H."/>
            <person name="Garlena R.A."/>
            <person name="Russell D.A."/>
            <person name="Jacobs-Sera D."/>
            <person name="Hendrix R.W."/>
            <person name="Hatfull G.F."/>
        </authorList>
    </citation>
    <scope>NUCLEOTIDE SEQUENCE [LARGE SCALE GENOMIC DNA]</scope>
</reference>
<sequence length="276" mass="30209">MPQYNTKEERILTPRQSLYVRGSAGDPLPMVYKAIEDKGVILRRGQLCLVCAGPGTGKSAFVLDYAVKSGVNTMYFSADSDAFTQLTRMVSMMTGNPLEKSAGQVRNQDLEPGVAEDLDQVLIRFNYNASPSLDTLENSMEAYYALYEDYPSLIVVDNITNVRTDSAEDDPFAGLESLMDYLHTMSRDTGACVIGLHHVTGPYNDADKPIPMSGVKGQITRVPELVLTLHRVSEGFGYDSLNVSAVKNRGGKSDASGSDYAELQFVGDTMRIADFD</sequence>
<dbReference type="Gene3D" id="3.40.50.300">
    <property type="entry name" value="P-loop containing nucleotide triphosphate hydrolases"/>
    <property type="match status" value="1"/>
</dbReference>
<dbReference type="Pfam" id="PF13481">
    <property type="entry name" value="AAA_25"/>
    <property type="match status" value="1"/>
</dbReference>
<evidence type="ECO:0000313" key="2">
    <source>
        <dbReference type="Proteomes" id="UP000202160"/>
    </source>
</evidence>
<protein>
    <submittedName>
        <fullName evidence="1">DnaB-like dsDNA helicase</fullName>
    </submittedName>
</protein>
<keyword evidence="1" id="KW-0067">ATP-binding</keyword>
<dbReference type="OrthoDB" id="5532at10239"/>
<keyword evidence="1" id="KW-0347">Helicase</keyword>
<proteinExistence type="predicted"/>
<dbReference type="EMBL" id="KU998249">
    <property type="protein sequence ID" value="ANA87012.1"/>
    <property type="molecule type" value="Genomic_DNA"/>
</dbReference>
<dbReference type="InterPro" id="IPR027417">
    <property type="entry name" value="P-loop_NTPase"/>
</dbReference>
<evidence type="ECO:0000313" key="1">
    <source>
        <dbReference type="EMBL" id="ANA87012.1"/>
    </source>
</evidence>
<keyword evidence="1" id="KW-0547">Nucleotide-binding</keyword>
<name>A0A160DGB4_9CAUD</name>
<dbReference type="GeneID" id="28378729"/>
<keyword evidence="2" id="KW-1185">Reference proteome</keyword>
<dbReference type="SUPFAM" id="SSF52540">
    <property type="entry name" value="P-loop containing nucleoside triphosphate hydrolases"/>
    <property type="match status" value="1"/>
</dbReference>
<dbReference type="RefSeq" id="YP_009269375.1">
    <property type="nucleotide sequence ID" value="NC_030698.1"/>
</dbReference>
<dbReference type="KEGG" id="vg:28378729"/>
<dbReference type="GO" id="GO:0004386">
    <property type="term" value="F:helicase activity"/>
    <property type="evidence" value="ECO:0007669"/>
    <property type="project" value="UniProtKB-KW"/>
</dbReference>
<dbReference type="Proteomes" id="UP000202160">
    <property type="component" value="Segment"/>
</dbReference>
<gene>
    <name evidence="1" type="primary">77</name>
    <name evidence="1" type="ORF">PBI_SOUPS_77</name>
</gene>